<evidence type="ECO:0008006" key="5">
    <source>
        <dbReference type="Google" id="ProtNLM"/>
    </source>
</evidence>
<dbReference type="AlphaFoldDB" id="A0A162X986"/>
<evidence type="ECO:0000256" key="2">
    <source>
        <dbReference type="SAM" id="MobiDB-lite"/>
    </source>
</evidence>
<dbReference type="GO" id="GO:0009898">
    <property type="term" value="C:cytoplasmic side of plasma membrane"/>
    <property type="evidence" value="ECO:0007669"/>
    <property type="project" value="TreeGrafter"/>
</dbReference>
<sequence>MAVKRNSKLHAYLAEQYAEFSSDSPQPRLSSLFSDFSKLAMLNKYGYDANIGYWRSVILDCNRQGYLRSTDHAIAIEACSLSETFQRPGMGRPLALGHVVSSMEADGDLVALSNFDKVHAGSASWLSWIMGSVIPQRRPGSSDPATHGLYIVMPTLKEIAKRIVQDHYQRPLKSALDHLVTFEDIRARYQKCDSLELTDNDLILVLRYLHYSMGLAMADDVKGYEKSYLVVKFPESNTGSTQAEITQHDKAIISIKTACQALNVQVDDLQRKIETLERTAKDFYVKKQKSRALYCLKRKKQYEEILERRLTSLETMETMLMKIEASHNDLQIVEAFNIGADALRGVIGSSELTLESVDEAMVKMQDALDAQKEVENAIATGTEETNAMQLSGVDDAELEKELAALEHLEVEESKEKDLHNHKVPKEQEPKEQEKVRQEPLENSQKKEKVPAAKTPASKAPVQNEASTSPTDSELARLGQVLASLDKPRSPTKEKQMSYEYA</sequence>
<dbReference type="STRING" id="763407.A0A162X986"/>
<feature type="coiled-coil region" evidence="1">
    <location>
        <begin position="259"/>
        <end position="286"/>
    </location>
</feature>
<dbReference type="RefSeq" id="XP_018291375.1">
    <property type="nucleotide sequence ID" value="XM_018441562.1"/>
</dbReference>
<dbReference type="GO" id="GO:0006900">
    <property type="term" value="P:vesicle budding from membrane"/>
    <property type="evidence" value="ECO:0007669"/>
    <property type="project" value="TreeGrafter"/>
</dbReference>
<dbReference type="Pfam" id="PF03357">
    <property type="entry name" value="Snf7"/>
    <property type="match status" value="1"/>
</dbReference>
<dbReference type="Pfam" id="PF25880">
    <property type="entry name" value="WHD_CHMP7_1st"/>
    <property type="match status" value="1"/>
</dbReference>
<dbReference type="PANTHER" id="PTHR22761">
    <property type="entry name" value="CHARGED MULTIVESICULAR BODY PROTEIN"/>
    <property type="match status" value="1"/>
</dbReference>
<dbReference type="PANTHER" id="PTHR22761:SF96">
    <property type="entry name" value="BCDNA.GH08385"/>
    <property type="match status" value="1"/>
</dbReference>
<dbReference type="FunCoup" id="A0A162X986">
    <property type="interactions" value="82"/>
</dbReference>
<feature type="compositionally biased region" description="Basic and acidic residues" evidence="2">
    <location>
        <begin position="409"/>
        <end position="450"/>
    </location>
</feature>
<dbReference type="InterPro" id="IPR005024">
    <property type="entry name" value="Snf7_fam"/>
</dbReference>
<dbReference type="VEuPathDB" id="FungiDB:PHYBLDRAFT_65943"/>
<organism evidence="3 4">
    <name type="scientific">Phycomyces blakesleeanus (strain ATCC 8743b / DSM 1359 / FGSC 10004 / NBRC 33097 / NRRL 1555)</name>
    <dbReference type="NCBI Taxonomy" id="763407"/>
    <lineage>
        <taxon>Eukaryota</taxon>
        <taxon>Fungi</taxon>
        <taxon>Fungi incertae sedis</taxon>
        <taxon>Mucoromycota</taxon>
        <taxon>Mucoromycotina</taxon>
        <taxon>Mucoromycetes</taxon>
        <taxon>Mucorales</taxon>
        <taxon>Phycomycetaceae</taxon>
        <taxon>Phycomyces</taxon>
    </lineage>
</organism>
<reference evidence="4" key="1">
    <citation type="submission" date="2015-06" db="EMBL/GenBank/DDBJ databases">
        <title>Expansion of signal transduction pathways in fungi by whole-genome duplication.</title>
        <authorList>
            <consortium name="DOE Joint Genome Institute"/>
            <person name="Corrochano L.M."/>
            <person name="Kuo A."/>
            <person name="Marcet-Houben M."/>
            <person name="Polaino S."/>
            <person name="Salamov A."/>
            <person name="Villalobos J.M."/>
            <person name="Alvarez M.I."/>
            <person name="Avalos J."/>
            <person name="Benito E.P."/>
            <person name="Benoit I."/>
            <person name="Burger G."/>
            <person name="Camino L.P."/>
            <person name="Canovas D."/>
            <person name="Cerda-Olmedo E."/>
            <person name="Cheng J.-F."/>
            <person name="Dominguez A."/>
            <person name="Elias M."/>
            <person name="Eslava A.P."/>
            <person name="Glaser F."/>
            <person name="Grimwood J."/>
            <person name="Gutierrez G."/>
            <person name="Heitman J."/>
            <person name="Henrissat B."/>
            <person name="Iturriaga E.A."/>
            <person name="Lang B.F."/>
            <person name="Lavin J.L."/>
            <person name="Lee S."/>
            <person name="Li W."/>
            <person name="Lindquist E."/>
            <person name="Lopez-Garcia S."/>
            <person name="Luque E.M."/>
            <person name="Marcos A.T."/>
            <person name="Martin J."/>
            <person name="McCluskey K."/>
            <person name="Medina H.R."/>
            <person name="Miralles-Duran A."/>
            <person name="Miyazaki A."/>
            <person name="Munoz-Torres E."/>
            <person name="Oguiza J.A."/>
            <person name="Ohm R."/>
            <person name="Olmedo M."/>
            <person name="Orejas M."/>
            <person name="Ortiz-Castellanos L."/>
            <person name="Pisabarro A.G."/>
            <person name="Rodriguez-Romero J."/>
            <person name="Ruiz-Herrera J."/>
            <person name="Ruiz-Vazquez R."/>
            <person name="Sanz C."/>
            <person name="Schackwitz W."/>
            <person name="Schmutz J."/>
            <person name="Shahriari M."/>
            <person name="Shelest E."/>
            <person name="Silva-Franco F."/>
            <person name="Soanes D."/>
            <person name="Syed K."/>
            <person name="Tagua V.G."/>
            <person name="Talbot N.J."/>
            <person name="Thon M."/>
            <person name="De vries R.P."/>
            <person name="Wiebenga A."/>
            <person name="Yadav J.S."/>
            <person name="Braun E.L."/>
            <person name="Baker S."/>
            <person name="Garre V."/>
            <person name="Horwitz B."/>
            <person name="Torres-Martinez S."/>
            <person name="Idnurm A."/>
            <person name="Herrera-Estrella A."/>
            <person name="Gabaldon T."/>
            <person name="Grigoriev I.V."/>
        </authorList>
    </citation>
    <scope>NUCLEOTIDE SEQUENCE [LARGE SCALE GENOMIC DNA]</scope>
    <source>
        <strain evidence="4">NRRL 1555(-)</strain>
    </source>
</reference>
<keyword evidence="4" id="KW-1185">Reference proteome</keyword>
<proteinExistence type="predicted"/>
<feature type="region of interest" description="Disordered" evidence="2">
    <location>
        <begin position="409"/>
        <end position="501"/>
    </location>
</feature>
<evidence type="ECO:0000313" key="4">
    <source>
        <dbReference type="Proteomes" id="UP000077315"/>
    </source>
</evidence>
<evidence type="ECO:0000313" key="3">
    <source>
        <dbReference type="EMBL" id="OAD73335.1"/>
    </source>
</evidence>
<dbReference type="GeneID" id="29002468"/>
<dbReference type="Gene3D" id="1.10.287.1060">
    <property type="entry name" value="ESAT-6-like"/>
    <property type="match status" value="1"/>
</dbReference>
<evidence type="ECO:0000256" key="1">
    <source>
        <dbReference type="SAM" id="Coils"/>
    </source>
</evidence>
<dbReference type="GO" id="GO:0005771">
    <property type="term" value="C:multivesicular body"/>
    <property type="evidence" value="ECO:0007669"/>
    <property type="project" value="TreeGrafter"/>
</dbReference>
<dbReference type="GO" id="GO:0000815">
    <property type="term" value="C:ESCRT III complex"/>
    <property type="evidence" value="ECO:0007669"/>
    <property type="project" value="TreeGrafter"/>
</dbReference>
<dbReference type="InParanoid" id="A0A162X986"/>
<dbReference type="GO" id="GO:0032511">
    <property type="term" value="P:late endosome to vacuole transport via multivesicular body sorting pathway"/>
    <property type="evidence" value="ECO:0007669"/>
    <property type="project" value="TreeGrafter"/>
</dbReference>
<keyword evidence="1" id="KW-0175">Coiled coil</keyword>
<dbReference type="Proteomes" id="UP000077315">
    <property type="component" value="Unassembled WGS sequence"/>
</dbReference>
<name>A0A162X986_PHYB8</name>
<protein>
    <recommendedName>
        <fullName evidence="5">SNF7 family protein</fullName>
    </recommendedName>
</protein>
<accession>A0A162X986</accession>
<dbReference type="OrthoDB" id="10250120at2759"/>
<dbReference type="EMBL" id="KV440981">
    <property type="protein sequence ID" value="OAD73335.1"/>
    <property type="molecule type" value="Genomic_DNA"/>
</dbReference>
<gene>
    <name evidence="3" type="ORF">PHYBLDRAFT_65943</name>
</gene>
<feature type="compositionally biased region" description="Basic and acidic residues" evidence="2">
    <location>
        <begin position="485"/>
        <end position="501"/>
    </location>
</feature>